<dbReference type="EMBL" id="KZ805447">
    <property type="protein sequence ID" value="PVH97034.1"/>
    <property type="molecule type" value="Genomic_DNA"/>
</dbReference>
<name>A0A2V1DIV5_9PLEO</name>
<evidence type="ECO:0000313" key="2">
    <source>
        <dbReference type="Proteomes" id="UP000244855"/>
    </source>
</evidence>
<proteinExistence type="predicted"/>
<dbReference type="PANTHER" id="PTHR10039:SF5">
    <property type="entry name" value="NACHT DOMAIN-CONTAINING PROTEIN"/>
    <property type="match status" value="1"/>
</dbReference>
<dbReference type="AlphaFoldDB" id="A0A2V1DIV5"/>
<sequence>FFLDGLDEVDEKTGGLQGLTMRILQLSKIPHVKLCVGSRPELVFASAFDKYSKLRIQDLTKEDMLKYVPETLQEVHAGSLTTGNKELLLSEVVGRSDGVFLWVSLVTKSICRGLIAHEE</sequence>
<keyword evidence="2" id="KW-1185">Reference proteome</keyword>
<evidence type="ECO:0000313" key="1">
    <source>
        <dbReference type="EMBL" id="PVH97034.1"/>
    </source>
</evidence>
<dbReference type="STRING" id="97972.A0A2V1DIV5"/>
<organism evidence="1 2">
    <name type="scientific">Periconia macrospinosa</name>
    <dbReference type="NCBI Taxonomy" id="97972"/>
    <lineage>
        <taxon>Eukaryota</taxon>
        <taxon>Fungi</taxon>
        <taxon>Dikarya</taxon>
        <taxon>Ascomycota</taxon>
        <taxon>Pezizomycotina</taxon>
        <taxon>Dothideomycetes</taxon>
        <taxon>Pleosporomycetidae</taxon>
        <taxon>Pleosporales</taxon>
        <taxon>Massarineae</taxon>
        <taxon>Periconiaceae</taxon>
        <taxon>Periconia</taxon>
    </lineage>
</organism>
<gene>
    <name evidence="1" type="ORF">DM02DRAFT_686047</name>
</gene>
<accession>A0A2V1DIV5</accession>
<evidence type="ECO:0008006" key="3">
    <source>
        <dbReference type="Google" id="ProtNLM"/>
    </source>
</evidence>
<dbReference type="Proteomes" id="UP000244855">
    <property type="component" value="Unassembled WGS sequence"/>
</dbReference>
<reference evidence="1 2" key="1">
    <citation type="journal article" date="2018" name="Sci. Rep.">
        <title>Comparative genomics provides insights into the lifestyle and reveals functional heterogeneity of dark septate endophytic fungi.</title>
        <authorList>
            <person name="Knapp D.G."/>
            <person name="Nemeth J.B."/>
            <person name="Barry K."/>
            <person name="Hainaut M."/>
            <person name="Henrissat B."/>
            <person name="Johnson J."/>
            <person name="Kuo A."/>
            <person name="Lim J.H.P."/>
            <person name="Lipzen A."/>
            <person name="Nolan M."/>
            <person name="Ohm R.A."/>
            <person name="Tamas L."/>
            <person name="Grigoriev I.V."/>
            <person name="Spatafora J.W."/>
            <person name="Nagy L.G."/>
            <person name="Kovacs G.M."/>
        </authorList>
    </citation>
    <scope>NUCLEOTIDE SEQUENCE [LARGE SCALE GENOMIC DNA]</scope>
    <source>
        <strain evidence="1 2">DSE2036</strain>
    </source>
</reference>
<dbReference type="OrthoDB" id="443402at2759"/>
<feature type="non-terminal residue" evidence="1">
    <location>
        <position position="1"/>
    </location>
</feature>
<protein>
    <recommendedName>
        <fullName evidence="3">NACHT domain-containing protein</fullName>
    </recommendedName>
</protein>
<dbReference type="PANTHER" id="PTHR10039">
    <property type="entry name" value="AMELOGENIN"/>
    <property type="match status" value="1"/>
</dbReference>